<reference evidence="3" key="2">
    <citation type="submission" date="2025-08" db="UniProtKB">
        <authorList>
            <consortium name="RefSeq"/>
        </authorList>
    </citation>
    <scope>IDENTIFICATION</scope>
</reference>
<proteinExistence type="predicted"/>
<dbReference type="RefSeq" id="XP_016747307.1">
    <property type="nucleotide sequence ID" value="XM_016891818.1"/>
</dbReference>
<accession>A0A1U8P7W2</accession>
<evidence type="ECO:0000256" key="1">
    <source>
        <dbReference type="SAM" id="MobiDB-lite"/>
    </source>
</evidence>
<dbReference type="Pfam" id="PF14223">
    <property type="entry name" value="Retrotran_gag_2"/>
    <property type="match status" value="1"/>
</dbReference>
<evidence type="ECO:0000313" key="2">
    <source>
        <dbReference type="Proteomes" id="UP000818029"/>
    </source>
</evidence>
<dbReference type="AlphaFoldDB" id="A0A1U8P7W2"/>
<dbReference type="GeneID" id="107956069"/>
<evidence type="ECO:0000313" key="3">
    <source>
        <dbReference type="RefSeq" id="XP_016747307.1"/>
    </source>
</evidence>
<dbReference type="PANTHER" id="PTHR35317">
    <property type="entry name" value="OS04G0629600 PROTEIN"/>
    <property type="match status" value="1"/>
</dbReference>
<dbReference type="OrthoDB" id="1002208at2759"/>
<dbReference type="KEGG" id="ghi:107956069"/>
<organism evidence="2 3">
    <name type="scientific">Gossypium hirsutum</name>
    <name type="common">Upland cotton</name>
    <name type="synonym">Gossypium mexicanum</name>
    <dbReference type="NCBI Taxonomy" id="3635"/>
    <lineage>
        <taxon>Eukaryota</taxon>
        <taxon>Viridiplantae</taxon>
        <taxon>Streptophyta</taxon>
        <taxon>Embryophyta</taxon>
        <taxon>Tracheophyta</taxon>
        <taxon>Spermatophyta</taxon>
        <taxon>Magnoliopsida</taxon>
        <taxon>eudicotyledons</taxon>
        <taxon>Gunneridae</taxon>
        <taxon>Pentapetalae</taxon>
        <taxon>rosids</taxon>
        <taxon>malvids</taxon>
        <taxon>Malvales</taxon>
        <taxon>Malvaceae</taxon>
        <taxon>Malvoideae</taxon>
        <taxon>Gossypium</taxon>
    </lineage>
</organism>
<feature type="compositionally biased region" description="Basic and acidic residues" evidence="1">
    <location>
        <begin position="88"/>
        <end position="102"/>
    </location>
</feature>
<feature type="region of interest" description="Disordered" evidence="1">
    <location>
        <begin position="88"/>
        <end position="113"/>
    </location>
</feature>
<gene>
    <name evidence="3" type="primary">LOC107956069</name>
</gene>
<dbReference type="Proteomes" id="UP000818029">
    <property type="component" value="Chromosome D07"/>
</dbReference>
<protein>
    <recommendedName>
        <fullName evidence="4">UBN2 domain-containing protein</fullName>
    </recommendedName>
</protein>
<reference evidence="2" key="1">
    <citation type="journal article" date="2020" name="Nat. Genet.">
        <title>Genomic diversifications of five Gossypium allopolyploid species and their impact on cotton improvement.</title>
        <authorList>
            <person name="Chen Z.J."/>
            <person name="Sreedasyam A."/>
            <person name="Ando A."/>
            <person name="Song Q."/>
            <person name="De Santiago L.M."/>
            <person name="Hulse-Kemp A.M."/>
            <person name="Ding M."/>
            <person name="Ye W."/>
            <person name="Kirkbride R.C."/>
            <person name="Jenkins J."/>
            <person name="Plott C."/>
            <person name="Lovell J."/>
            <person name="Lin Y.M."/>
            <person name="Vaughn R."/>
            <person name="Liu B."/>
            <person name="Simpson S."/>
            <person name="Scheffler B.E."/>
            <person name="Wen L."/>
            <person name="Saski C.A."/>
            <person name="Grover C.E."/>
            <person name="Hu G."/>
            <person name="Conover J.L."/>
            <person name="Carlson J.W."/>
            <person name="Shu S."/>
            <person name="Boston L.B."/>
            <person name="Williams M."/>
            <person name="Peterson D.G."/>
            <person name="McGee K."/>
            <person name="Jones D.C."/>
            <person name="Wendel J.F."/>
            <person name="Stelly D.M."/>
            <person name="Grimwood J."/>
            <person name="Schmutz J."/>
        </authorList>
    </citation>
    <scope>NUCLEOTIDE SEQUENCE [LARGE SCALE GENOMIC DNA]</scope>
    <source>
        <strain evidence="2">cv. TM-1</strain>
    </source>
</reference>
<dbReference type="PANTHER" id="PTHR35317:SF35">
    <property type="entry name" value="DUF4219 DOMAIN-CONTAINING PROTEIN"/>
    <property type="match status" value="1"/>
</dbReference>
<keyword evidence="2" id="KW-1185">Reference proteome</keyword>
<evidence type="ECO:0008006" key="4">
    <source>
        <dbReference type="Google" id="ProtNLM"/>
    </source>
</evidence>
<name>A0A1U8P7W2_GOSHI</name>
<sequence length="113" mass="13069">MQEFLSRVSGIVNQMRYYGEILSNEIVVSKALRSLTSKYDHAVAANEETKDLSTYTFDELMSSLIAHVARIRYHEKFEENDFQVKEDSFKGKGEFHGRDHSRGRGRGQYGESR</sequence>
<dbReference type="SMR" id="A0A1U8P7W2"/>
<dbReference type="PaxDb" id="3635-A0A1U8P7W2"/>